<keyword evidence="3" id="KW-1185">Reference proteome</keyword>
<gene>
    <name evidence="2" type="ORF">J2Z37_003177</name>
</gene>
<sequence>MNKAWILHIFFILLIGLTGCGNGEESTPQDPAAPPAPLTVEFQSSPEPAIVDQPVTLQVTVTQGSEKVSDANDVQFEVWQEGQEQHKMVPAENRGEGIYALEVAFSETGKHYVMYHVTARDMHSMSQREIDVQAAK</sequence>
<reference evidence="2 3" key="1">
    <citation type="submission" date="2021-03" db="EMBL/GenBank/DDBJ databases">
        <title>Genomic Encyclopedia of Type Strains, Phase IV (KMG-IV): sequencing the most valuable type-strain genomes for metagenomic binning, comparative biology and taxonomic classification.</title>
        <authorList>
            <person name="Goeker M."/>
        </authorList>
    </citation>
    <scope>NUCLEOTIDE SEQUENCE [LARGE SCALE GENOMIC DNA]</scope>
    <source>
        <strain evidence="2 3">DSM 24738</strain>
    </source>
</reference>
<dbReference type="EMBL" id="JAGGKT010000009">
    <property type="protein sequence ID" value="MBP1933166.1"/>
    <property type="molecule type" value="Genomic_DNA"/>
</dbReference>
<dbReference type="Pfam" id="PF13115">
    <property type="entry name" value="YtkA"/>
    <property type="match status" value="1"/>
</dbReference>
<accession>A0ABS4GSB5</accession>
<feature type="domain" description="YtkA-like" evidence="1">
    <location>
        <begin position="36"/>
        <end position="115"/>
    </location>
</feature>
<dbReference type="InterPro" id="IPR032693">
    <property type="entry name" value="YtkA-like_dom"/>
</dbReference>
<comment type="caution">
    <text evidence="2">The sequence shown here is derived from an EMBL/GenBank/DDBJ whole genome shotgun (WGS) entry which is preliminary data.</text>
</comment>
<dbReference type="PROSITE" id="PS51257">
    <property type="entry name" value="PROKAR_LIPOPROTEIN"/>
    <property type="match status" value="1"/>
</dbReference>
<evidence type="ECO:0000313" key="2">
    <source>
        <dbReference type="EMBL" id="MBP1933166.1"/>
    </source>
</evidence>
<dbReference type="RefSeq" id="WP_209811182.1">
    <property type="nucleotide sequence ID" value="NZ_JAGGKT010000009.1"/>
</dbReference>
<evidence type="ECO:0000313" key="3">
    <source>
        <dbReference type="Proteomes" id="UP001519343"/>
    </source>
</evidence>
<name>A0ABS4GSB5_9BACL</name>
<organism evidence="2 3">
    <name type="scientific">Ammoniphilus resinae</name>
    <dbReference type="NCBI Taxonomy" id="861532"/>
    <lineage>
        <taxon>Bacteria</taxon>
        <taxon>Bacillati</taxon>
        <taxon>Bacillota</taxon>
        <taxon>Bacilli</taxon>
        <taxon>Bacillales</taxon>
        <taxon>Paenibacillaceae</taxon>
        <taxon>Aneurinibacillus group</taxon>
        <taxon>Ammoniphilus</taxon>
    </lineage>
</organism>
<proteinExistence type="predicted"/>
<protein>
    <recommendedName>
        <fullName evidence="1">YtkA-like domain-containing protein</fullName>
    </recommendedName>
</protein>
<evidence type="ECO:0000259" key="1">
    <source>
        <dbReference type="Pfam" id="PF13115"/>
    </source>
</evidence>
<dbReference type="Proteomes" id="UP001519343">
    <property type="component" value="Unassembled WGS sequence"/>
</dbReference>